<protein>
    <recommendedName>
        <fullName evidence="4 5">Large ribosomal subunit protein bL28</fullName>
    </recommendedName>
</protein>
<keyword evidence="2 5" id="KW-0689">Ribosomal protein</keyword>
<dbReference type="InterPro" id="IPR050096">
    <property type="entry name" value="Bacterial_rp_bL28"/>
</dbReference>
<keyword evidence="3 5" id="KW-0687">Ribonucleoprotein</keyword>
<evidence type="ECO:0000256" key="1">
    <source>
        <dbReference type="ARBA" id="ARBA00008760"/>
    </source>
</evidence>
<dbReference type="GO" id="GO:1990904">
    <property type="term" value="C:ribonucleoprotein complex"/>
    <property type="evidence" value="ECO:0007669"/>
    <property type="project" value="UniProtKB-KW"/>
</dbReference>
<sequence length="63" mass="7138">MARRCEVCGRGPQVGNKISHSHILTKRRWLPNLQTVRAEVNGSVKRIRVCTRCLKAGKVKRAI</sequence>
<dbReference type="Proteomes" id="UP000186156">
    <property type="component" value="Unassembled WGS sequence"/>
</dbReference>
<dbReference type="InterPro" id="IPR001383">
    <property type="entry name" value="Ribosomal_bL28_bact-type"/>
</dbReference>
<dbReference type="OrthoDB" id="9805609at2"/>
<proteinExistence type="inferred from homology"/>
<gene>
    <name evidence="5" type="primary">rpmB</name>
    <name evidence="6" type="ORF">SAMN05421799_109128</name>
</gene>
<dbReference type="Pfam" id="PF00830">
    <property type="entry name" value="Ribosomal_L28"/>
    <property type="match status" value="1"/>
</dbReference>
<organism evidence="6 7">
    <name type="scientific">Alicyclobacillus vulcanalis</name>
    <dbReference type="NCBI Taxonomy" id="252246"/>
    <lineage>
        <taxon>Bacteria</taxon>
        <taxon>Bacillati</taxon>
        <taxon>Bacillota</taxon>
        <taxon>Bacilli</taxon>
        <taxon>Bacillales</taxon>
        <taxon>Alicyclobacillaceae</taxon>
        <taxon>Alicyclobacillus</taxon>
    </lineage>
</organism>
<dbReference type="InterPro" id="IPR034704">
    <property type="entry name" value="Ribosomal_bL28/bL31-like_sf"/>
</dbReference>
<evidence type="ECO:0000256" key="2">
    <source>
        <dbReference type="ARBA" id="ARBA00022980"/>
    </source>
</evidence>
<dbReference type="SUPFAM" id="SSF143800">
    <property type="entry name" value="L28p-like"/>
    <property type="match status" value="1"/>
</dbReference>
<evidence type="ECO:0000313" key="7">
    <source>
        <dbReference type="Proteomes" id="UP000186156"/>
    </source>
</evidence>
<accession>A0A1N7NR87</accession>
<dbReference type="InterPro" id="IPR037147">
    <property type="entry name" value="Ribosomal_bL28_sf"/>
</dbReference>
<dbReference type="PANTHER" id="PTHR39080:SF1">
    <property type="entry name" value="LARGE RIBOSOMAL SUBUNIT PROTEIN BL28A"/>
    <property type="match status" value="1"/>
</dbReference>
<dbReference type="RefSeq" id="WP_076348086.1">
    <property type="nucleotide sequence ID" value="NZ_FTOO01000009.1"/>
</dbReference>
<dbReference type="HAMAP" id="MF_00373">
    <property type="entry name" value="Ribosomal_bL28"/>
    <property type="match status" value="1"/>
</dbReference>
<dbReference type="GO" id="GO:0005840">
    <property type="term" value="C:ribosome"/>
    <property type="evidence" value="ECO:0007669"/>
    <property type="project" value="UniProtKB-KW"/>
</dbReference>
<keyword evidence="7" id="KW-1185">Reference proteome</keyword>
<reference evidence="7" key="1">
    <citation type="submission" date="2017-01" db="EMBL/GenBank/DDBJ databases">
        <authorList>
            <person name="Varghese N."/>
            <person name="Submissions S."/>
        </authorList>
    </citation>
    <scope>NUCLEOTIDE SEQUENCE [LARGE SCALE GENOMIC DNA]</scope>
    <source>
        <strain evidence="7">DSM 16176</strain>
    </source>
</reference>
<evidence type="ECO:0000256" key="4">
    <source>
        <dbReference type="ARBA" id="ARBA00035174"/>
    </source>
</evidence>
<dbReference type="STRING" id="252246.SAMN05421799_109128"/>
<dbReference type="GO" id="GO:0006412">
    <property type="term" value="P:translation"/>
    <property type="evidence" value="ECO:0007669"/>
    <property type="project" value="UniProtKB-UniRule"/>
</dbReference>
<dbReference type="PANTHER" id="PTHR39080">
    <property type="entry name" value="50S RIBOSOMAL PROTEIN L28"/>
    <property type="match status" value="1"/>
</dbReference>
<dbReference type="GO" id="GO:0003735">
    <property type="term" value="F:structural constituent of ribosome"/>
    <property type="evidence" value="ECO:0007669"/>
    <property type="project" value="InterPro"/>
</dbReference>
<evidence type="ECO:0000256" key="3">
    <source>
        <dbReference type="ARBA" id="ARBA00023274"/>
    </source>
</evidence>
<dbReference type="InterPro" id="IPR026569">
    <property type="entry name" value="Ribosomal_bL28"/>
</dbReference>
<comment type="similarity">
    <text evidence="1 5">Belongs to the bacterial ribosomal protein bL28 family.</text>
</comment>
<dbReference type="Gene3D" id="2.30.170.40">
    <property type="entry name" value="Ribosomal protein L28/L24"/>
    <property type="match status" value="1"/>
</dbReference>
<dbReference type="EMBL" id="FTOO01000009">
    <property type="protein sequence ID" value="SIT00913.1"/>
    <property type="molecule type" value="Genomic_DNA"/>
</dbReference>
<evidence type="ECO:0000313" key="6">
    <source>
        <dbReference type="EMBL" id="SIT00913.1"/>
    </source>
</evidence>
<evidence type="ECO:0000256" key="5">
    <source>
        <dbReference type="HAMAP-Rule" id="MF_00373"/>
    </source>
</evidence>
<dbReference type="NCBIfam" id="TIGR00009">
    <property type="entry name" value="L28"/>
    <property type="match status" value="1"/>
</dbReference>
<name>A0A1N7NR87_9BACL</name>
<dbReference type="AlphaFoldDB" id="A0A1N7NR87"/>